<dbReference type="InterPro" id="IPR000873">
    <property type="entry name" value="AMP-dep_synth/lig_dom"/>
</dbReference>
<dbReference type="InterPro" id="IPR016035">
    <property type="entry name" value="Acyl_Trfase/lysoPLipase"/>
</dbReference>
<dbReference type="CDD" id="cd19531">
    <property type="entry name" value="LCL_NRPS-like"/>
    <property type="match status" value="4"/>
</dbReference>
<evidence type="ECO:0000256" key="4">
    <source>
        <dbReference type="ARBA" id="ARBA00022679"/>
    </source>
</evidence>
<dbReference type="PANTHER" id="PTHR45527:SF1">
    <property type="entry name" value="FATTY ACID SYNTHASE"/>
    <property type="match status" value="1"/>
</dbReference>
<feature type="domain" description="Carrier" evidence="8">
    <location>
        <begin position="4383"/>
        <end position="4458"/>
    </location>
</feature>
<comment type="similarity">
    <text evidence="5">In the C-terminal section; belongs to the NRP synthetase family.</text>
</comment>
<dbReference type="InterPro" id="IPR014031">
    <property type="entry name" value="Ketoacyl_synth_C"/>
</dbReference>
<comment type="caution">
    <text evidence="10">The sequence shown here is derived from an EMBL/GenBank/DDBJ whole genome shotgun (WGS) entry which is preliminary data.</text>
</comment>
<dbReference type="PROSITE" id="PS00606">
    <property type="entry name" value="KS3_1"/>
    <property type="match status" value="1"/>
</dbReference>
<dbReference type="Gene3D" id="3.40.47.10">
    <property type="match status" value="1"/>
</dbReference>
<dbReference type="InterPro" id="IPR018201">
    <property type="entry name" value="Ketoacyl_synth_AS"/>
</dbReference>
<dbReference type="Gene3D" id="3.40.50.1000">
    <property type="entry name" value="HAD superfamily/HAD-like"/>
    <property type="match status" value="1"/>
</dbReference>
<dbReference type="InterPro" id="IPR036514">
    <property type="entry name" value="SGNH_hydro_sf"/>
</dbReference>
<evidence type="ECO:0000256" key="5">
    <source>
        <dbReference type="ARBA" id="ARBA00029443"/>
    </source>
</evidence>
<dbReference type="SUPFAM" id="SSF56784">
    <property type="entry name" value="HAD-like"/>
    <property type="match status" value="1"/>
</dbReference>
<feature type="coiled-coil region" evidence="6">
    <location>
        <begin position="4913"/>
        <end position="4940"/>
    </location>
</feature>
<evidence type="ECO:0000256" key="3">
    <source>
        <dbReference type="ARBA" id="ARBA00022553"/>
    </source>
</evidence>
<dbReference type="Gene3D" id="3.40.50.980">
    <property type="match status" value="4"/>
</dbReference>
<evidence type="ECO:0008006" key="12">
    <source>
        <dbReference type="Google" id="ProtNLM"/>
    </source>
</evidence>
<dbReference type="InterPro" id="IPR023213">
    <property type="entry name" value="CAT-like_dom_sf"/>
</dbReference>
<comment type="cofactor">
    <cofactor evidence="1">
        <name>pantetheine 4'-phosphate</name>
        <dbReference type="ChEBI" id="CHEBI:47942"/>
    </cofactor>
</comment>
<dbReference type="InterPro" id="IPR020806">
    <property type="entry name" value="PKS_PP-bd"/>
</dbReference>
<dbReference type="InterPro" id="IPR010037">
    <property type="entry name" value="FkbH_domain"/>
</dbReference>
<dbReference type="NCBIfam" id="TIGR01681">
    <property type="entry name" value="HAD-SF-IIIC"/>
    <property type="match status" value="1"/>
</dbReference>
<dbReference type="InterPro" id="IPR025110">
    <property type="entry name" value="AMP-bd_C"/>
</dbReference>
<dbReference type="Gene3D" id="3.40.366.10">
    <property type="entry name" value="Malonyl-Coenzyme A Acyl Carrier Protein, domain 2"/>
    <property type="match status" value="1"/>
</dbReference>
<evidence type="ECO:0000259" key="9">
    <source>
        <dbReference type="PROSITE" id="PS52004"/>
    </source>
</evidence>
<dbReference type="InterPro" id="IPR020845">
    <property type="entry name" value="AMP-binding_CS"/>
</dbReference>
<evidence type="ECO:0000256" key="7">
    <source>
        <dbReference type="SAM" id="MobiDB-lite"/>
    </source>
</evidence>
<evidence type="ECO:0000259" key="8">
    <source>
        <dbReference type="PROSITE" id="PS50075"/>
    </source>
</evidence>
<dbReference type="Gene3D" id="3.30.300.30">
    <property type="match status" value="2"/>
</dbReference>
<dbReference type="PROSITE" id="PS00012">
    <property type="entry name" value="PHOSPHOPANTETHEINE"/>
    <property type="match status" value="3"/>
</dbReference>
<dbReference type="PANTHER" id="PTHR45527">
    <property type="entry name" value="NONRIBOSOMAL PEPTIDE SYNTHETASE"/>
    <property type="match status" value="1"/>
</dbReference>
<dbReference type="InterPro" id="IPR001227">
    <property type="entry name" value="Ac_transferase_dom_sf"/>
</dbReference>
<dbReference type="SMART" id="SM00823">
    <property type="entry name" value="PKS_PP"/>
    <property type="match status" value="4"/>
</dbReference>
<dbReference type="Pfam" id="PF00109">
    <property type="entry name" value="ketoacyl-synt"/>
    <property type="match status" value="1"/>
</dbReference>
<feature type="compositionally biased region" description="Low complexity" evidence="7">
    <location>
        <begin position="2094"/>
        <end position="2122"/>
    </location>
</feature>
<dbReference type="InterPro" id="IPR009081">
    <property type="entry name" value="PP-bd_ACP"/>
</dbReference>
<dbReference type="SUPFAM" id="SSF53901">
    <property type="entry name" value="Thiolase-like"/>
    <property type="match status" value="1"/>
</dbReference>
<feature type="region of interest" description="Disordered" evidence="7">
    <location>
        <begin position="2083"/>
        <end position="2127"/>
    </location>
</feature>
<dbReference type="NCBIfam" id="TIGR01686">
    <property type="entry name" value="FkbH"/>
    <property type="match status" value="1"/>
</dbReference>
<dbReference type="InterPro" id="IPR020841">
    <property type="entry name" value="PKS_Beta-ketoAc_synthase_dom"/>
</dbReference>
<evidence type="ECO:0000256" key="1">
    <source>
        <dbReference type="ARBA" id="ARBA00001957"/>
    </source>
</evidence>
<feature type="domain" description="Carrier" evidence="8">
    <location>
        <begin position="2135"/>
        <end position="2210"/>
    </location>
</feature>
<dbReference type="Pfam" id="PF22621">
    <property type="entry name" value="CurL-like_PKS_C"/>
    <property type="match status" value="1"/>
</dbReference>
<dbReference type="CDD" id="cd17652">
    <property type="entry name" value="A_NRPS_CmdD_like"/>
    <property type="match status" value="2"/>
</dbReference>
<evidence type="ECO:0000256" key="2">
    <source>
        <dbReference type="ARBA" id="ARBA00022450"/>
    </source>
</evidence>
<keyword evidence="4" id="KW-0808">Transferase</keyword>
<evidence type="ECO:0000313" key="11">
    <source>
        <dbReference type="Proteomes" id="UP000635565"/>
    </source>
</evidence>
<dbReference type="SMART" id="SM00827">
    <property type="entry name" value="PKS_AT"/>
    <property type="match status" value="1"/>
</dbReference>
<dbReference type="InterPro" id="IPR006162">
    <property type="entry name" value="Ppantetheine_attach_site"/>
</dbReference>
<reference evidence="10 11" key="1">
    <citation type="journal article" date="2021" name="Int. J. Syst. Evol. Microbiol.">
        <title>Reticulibacter mediterranei gen. nov., sp. nov., within the new family Reticulibacteraceae fam. nov., and Ktedonospora formicarum gen. nov., sp. nov., Ktedonobacter robiniae sp. nov., Dictyobacter formicarum sp. nov. and Dictyobacter arantiisoli sp. nov., belonging to the class Ktedonobacteria.</title>
        <authorList>
            <person name="Yabe S."/>
            <person name="Zheng Y."/>
            <person name="Wang C.M."/>
            <person name="Sakai Y."/>
            <person name="Abe K."/>
            <person name="Yokota A."/>
            <person name="Donadio S."/>
            <person name="Cavaletti L."/>
            <person name="Monciardini P."/>
        </authorList>
    </citation>
    <scope>NUCLEOTIDE SEQUENCE [LARGE SCALE GENOMIC DNA]</scope>
    <source>
        <strain evidence="10 11">SOSP1-9</strain>
    </source>
</reference>
<dbReference type="Proteomes" id="UP000635565">
    <property type="component" value="Unassembled WGS sequence"/>
</dbReference>
<dbReference type="SUPFAM" id="SSF56801">
    <property type="entry name" value="Acetyl-CoA synthetase-like"/>
    <property type="match status" value="2"/>
</dbReference>
<dbReference type="Gene3D" id="3.30.70.250">
    <property type="entry name" value="Malonyl-CoA ACP transacylase, ACP-binding"/>
    <property type="match status" value="1"/>
</dbReference>
<dbReference type="Gene3D" id="3.30.70.3290">
    <property type="match status" value="1"/>
</dbReference>
<dbReference type="Pfam" id="PF13193">
    <property type="entry name" value="AMP-binding_C"/>
    <property type="match status" value="2"/>
</dbReference>
<name>A0ABQ3VAE3_9CHLR</name>
<feature type="domain" description="Carrier" evidence="8">
    <location>
        <begin position="1091"/>
        <end position="1166"/>
    </location>
</feature>
<keyword evidence="3" id="KW-0597">Phosphoprotein</keyword>
<dbReference type="Pfam" id="PF00501">
    <property type="entry name" value="AMP-binding"/>
    <property type="match status" value="2"/>
</dbReference>
<dbReference type="PROSITE" id="PS52004">
    <property type="entry name" value="KS3_2"/>
    <property type="match status" value="1"/>
</dbReference>
<proteinExistence type="inferred from homology"/>
<dbReference type="Gene3D" id="3.40.50.1110">
    <property type="entry name" value="SGNH hydrolase"/>
    <property type="match status" value="1"/>
</dbReference>
<dbReference type="PROSITE" id="PS00455">
    <property type="entry name" value="AMP_BINDING"/>
    <property type="match status" value="2"/>
</dbReference>
<dbReference type="Gene3D" id="3.30.559.30">
    <property type="entry name" value="Nonribosomal peptide synthetase, condensation domain"/>
    <property type="match status" value="4"/>
</dbReference>
<protein>
    <recommendedName>
        <fullName evidence="12">Non-ribosomal peptide synthetase</fullName>
    </recommendedName>
</protein>
<evidence type="ECO:0000256" key="6">
    <source>
        <dbReference type="SAM" id="Coils"/>
    </source>
</evidence>
<dbReference type="Pfam" id="PF00668">
    <property type="entry name" value="Condensation"/>
    <property type="match status" value="4"/>
</dbReference>
<gene>
    <name evidence="10" type="ORF">KSZ_04720</name>
</gene>
<dbReference type="InterPro" id="IPR045851">
    <property type="entry name" value="AMP-bd_C_sf"/>
</dbReference>
<dbReference type="InterPro" id="IPR023214">
    <property type="entry name" value="HAD_sf"/>
</dbReference>
<keyword evidence="2" id="KW-0596">Phosphopantetheine</keyword>
<dbReference type="InterPro" id="IPR001242">
    <property type="entry name" value="Condensation_dom"/>
</dbReference>
<dbReference type="Gene3D" id="2.30.38.10">
    <property type="entry name" value="Luciferase, Domain 3"/>
    <property type="match status" value="2"/>
</dbReference>
<dbReference type="EMBL" id="BNJJ01000001">
    <property type="protein sequence ID" value="GHO82466.1"/>
    <property type="molecule type" value="Genomic_DNA"/>
</dbReference>
<dbReference type="SUPFAM" id="SSF52151">
    <property type="entry name" value="FabD/lysophospholipase-like"/>
    <property type="match status" value="1"/>
</dbReference>
<dbReference type="InterPro" id="IPR014030">
    <property type="entry name" value="Ketoacyl_synth_N"/>
</dbReference>
<dbReference type="CDD" id="cd00833">
    <property type="entry name" value="PKS"/>
    <property type="match status" value="1"/>
</dbReference>
<dbReference type="InterPro" id="IPR014043">
    <property type="entry name" value="Acyl_transferase_dom"/>
</dbReference>
<feature type="domain" description="Carrier" evidence="8">
    <location>
        <begin position="3201"/>
        <end position="3276"/>
    </location>
</feature>
<feature type="domain" description="Ketosynthase family 3 (KS3)" evidence="9">
    <location>
        <begin position="1190"/>
        <end position="1616"/>
    </location>
</feature>
<dbReference type="InterPro" id="IPR016039">
    <property type="entry name" value="Thiolase-like"/>
</dbReference>
<dbReference type="InterPro" id="IPR036412">
    <property type="entry name" value="HAD-like_sf"/>
</dbReference>
<dbReference type="InterPro" id="IPR016036">
    <property type="entry name" value="Malonyl_transacylase_ACP-bd"/>
</dbReference>
<accession>A0ABQ3VAE3</accession>
<dbReference type="InterPro" id="IPR010033">
    <property type="entry name" value="HAD_SF_ppase_IIIC"/>
</dbReference>
<dbReference type="SMART" id="SM00825">
    <property type="entry name" value="PKS_KS"/>
    <property type="match status" value="1"/>
</dbReference>
<dbReference type="NCBIfam" id="NF003417">
    <property type="entry name" value="PRK04813.1"/>
    <property type="match status" value="2"/>
</dbReference>
<dbReference type="InterPro" id="IPR036736">
    <property type="entry name" value="ACP-like_sf"/>
</dbReference>
<keyword evidence="11" id="KW-1185">Reference proteome</keyword>
<sequence>MSGLDHPLEQLSLLKRSVLALERMQAKLDHYELRAQIEDPSITYQTLLGLSEHAVLDHLNTFISDHEQLSPLKRAVVALERMQERLIQREKTSSLAYQKDGNATNHFTTAKEEPPSTLLPPPLMARTSQEQIPLSFAQQRLWFIERLNPENSLYNESCAIYIQGQLNLEAMEQALGAITQRHEILRTSFPVRNGTAIQYVHPWQPFKLIAIDLHSIAASQRLPQVKQLAEDEVRHPFDVAHGPLVRSRLYQLAKDEALFLVVVHHLVADGWSMGIFFRELSTFYSAFCRGDAPSLAPLPLQYADYTVWQQQWLQGDVLKEKLAYWENLLAGAPQILELPTDRLRPAVQTYQGAHVPFILPDPLVDALRTLGQQVDATLYTILLAAFQVLLWCYTEQDDMLIGTPMINRGEAQIENLIGFFVNTLVLRADLSGNPTFLVFIERVSKAVLAALAQQDVPFDRLVTALLPQRDLSHSPLFQVVFSMHQASWMNAKLAGLTTSPAFLGNGRARVDLTFEIIEGDGKVEGNVEYSTDLFDKTSIDRLLKHWFTILEHIAATPQYHLTEIAMLSQAEQEQILVEWNKTASEYEVLPIHKIFEQVASTRSESIAVVFEDMHITYRELHHRSNQLANFLTQQGIGPEQRVGICVERSLDMLIAVLGVLKAGAAYVPLDPAYPNERLKFLLEDAELSLLLTQEHLAKQLLISDIQVICLDTGWQSIIATPLANTSVQVSPHNLAYIIYTSGSTGVPKGVMVEHWGLNNLAQAQIQFLDLKANSHVLQFSSFGFDAWVFEVFATLLANATLYLGSKETLLPGASLLQTMESLAITSVTLPPTALSALPYAELPHLQTIVSAGEACTVELISLWSVGRRFINAYGPTEATVCATIMPCSPDMSHPPIGHPINNTQIYLLNAALQPVPVGVPGEVYIGGAGLARGYLYRPEITAAAFLPHPFSDTPGARLYRTGDVARYQSDGTLEFLGRVDHQVKVRGFRIELGEIETVLALHPAVRECVVVVREDTPTDKRIIAYIVTKEHITLSASEAYTFLKERLPDYFIPSAFVQLSALPLNPHGKVDRKALPDPEAVRPALDAAYIAPRTRIEHIITEIWQEELQMEEIGLDDNFFELGGHSLIMAQVHTKLCERLQIDIKMVDLFEYPTIRALIEYLQPEEAHVEVSPADQHQMRKEPGAPVPSSSDIAIIGMAGRFPGARDIDEFWRNIQEGKESVTFFTQEELLSAGVDPALLGDKHYVPAGALLEDAEWFDASFFGYTPREAEIIDPQQRIFLECAWQALEDAGYNADGYDGRIAVFGGATNSTYFARNLLSNAALDGTVDQYQMMLGNSTDFLTSRVAYKLNLRGPAVTVLTACSTSLVAVHMACESLRTGKCDMALAGGVSVRFPQKIGYFYREGGIMSPDGHCRVFDKDAKGIVGGEGVGIVVVKRLADALADGDTIQAVIRGSAINNDGAQKVGYTAPGVQGQAAVITEAFSSSGIDPQTIRYIEAHGTGTPIGDPIEVAALQQAYGSHITAGQCALGSVKSNIGHLDAAAGVAGLIKTVKMLNQHMLPPSLHVVTPNPALNLEQSAFYINRTLSPWETDGSPRRAGISSFGIGGTNAHIILEEPPISVPAAAPASQSHLLVLSARTETALQQARINLVQYLQQHPELELADVAYTLQIGRKPFNHRSALVCRSLSDAIQMLESSDPTQLLTAAGEASSRSVVFMFPGQGAQYSNMARELYHTEAVFRAEINRCAELLEPSLGLDLRSVLYPDEAEAESARLRLNQTQLTQPALFVVEYALAQLWLHWGVTPAAMIGHSIGEYVAACLAGVFSLEDALRLVALRGRLMQQLPPGTMLAVSLPPTEIRPFLNERLSLAAINTPEQCVVSGTQEDIEEFIQTISEQGAFYSHLHTSHAFHSSMVEPIIKSFVEEVAQFSLHAPQLPYISNVSGTWISQDQATDPGYWGQHLREMVRFADGVSTLFQEKDRVFLEVGPGRTLGTFVKAQQSRMGGDTQGALIAASLPHAKGAKNSDQAFILASVGRLWLSRVSIAWENLSGDQHRRIPLPTYPFERKRYCIENSTQTVTHHAIPNQSENEGNSLQQETQEAVEQAQQNATIAETPPDTTTTTAQHDRPQLPAVYKAPRNELEQSMVSIWQQFFGINGIGIDDGFFDLGGDSLLAVQVLSQLHTLLHVDLTLQDFFTAGTIAGIARCIESLRQPQMQVAIQELEPEPPVVDAPLSFMQRRLWFLDRLEPGNPILNISLAIRIQGPLNLVQMDQCLQEIIRRQAALRTYFVEIDGEPVQRIMPSLRVPLPLIDLHGLPAHKQESKLTDYIAKEARRPFDLSQAPLLRTTIIRLHRPDYSQHQQEEHVLLLNMHHAISDGWSMGVFLNEFSALYTAFMHGQSSPLPALTTQYVDFATWQLAQDAALEQHLHYWRDKLGGDLPVLELPTDYPRPTTPAYRGARQRLLLPGTLLRDLKLLSQREGVTFFMTLLGAFQLLLSRYSGQEDILVGTPVANRNNNDIEPIIGPFVDILVLRTDLSGDPTFQELLGRIREVCLQAYAHQGVPFDILVETLNPQRDTSRAPLIQVLLRLPNAPMAPISVADLTLNVLPMNVETADQDLTLDMIELPDSIEATIEYHTALFAPATIERLLRHWQTLLEAIVSNPQARLSQLPLLTSAESRLIQTEWNSPHIKFPDDHSPIFVHELFEQQVAQTPDAIAISLEHTQLSYRELNRKANQLARYLQTQEVGPEVLVGVCMERSLEMIIGMLGVLKAGGTYVPLDPDYPEDRLVFILEDAQISRLIVQEQSRHALPAHSTGQEIILERDWSQIANQHEENLKQTNDINTLAYIIYTSGSTGQPKGVLVSHAGIVNLVEAQTHTFGVQASDHILQFASTSFDAAISEMFMALCMGARLCLARSESLLPGQPLVELLTEQHISLITLPPSALTVIEPQAVPDLQTIIVAGEPCPANVMQRWITGRNFFNAYGPTESTVCATIATCTEQMTEQPPIGRPISHTQVYILDTHLNLVPVGVVGQLYIGSRGLARGYLKQPGLTASTFIPHPFSAEPGMRLYKTGDRARYLPDGTIDFLSRIDQQVKVRGYRIELGEIETVLGQHPGVRECAVVVQAEQWEDKRLVACVVGRDGVPDIVELRQHLRQFLPEYMLPGIFLILEALPLSANGKIDRRALAALQPVETVTEDENYGAPRTMVEELVINILADILQLERISTQDNFFEIGGHSLLGAQVIARIRQALGVEVPIYTLFETETTGEFCAVVEEALRTEQGVKLPPLEPTEHRGKAPLSFAQQRMWFLDQLQPGNTFYTIIAPFKIKGPLHIEALEKSVHEIVRRHEILRTTFIMLEEEPYQIIAPALHVPFPIIDLSGLSENVRKTELRRQVEMEAHQAFHLARGPLFRACVFHTEIQSHVLLLTFHNSISDGWSRGVVVHELSTLYDDFRTGENLRLPELPVQYADFALWQRQWLQGEILDAQSAYWLQHLAGAPTHLELPTDRPRPAIQTYRGGHQAIFISDAITQALENLSQEQGCTLFMIVLTAFLTLLFRYSGQEDIVIGTPVAGRNTVELEGLIGFFANTLALRTDLSDNPTFLELLQRVRKVALGAYTHQDLPFEKLVEIVQPERSLSHSPLFQVMFTLQDDPNMAKESTWLAPAELEIETETAKFDLNLFLNHGRHGLEGVIEYNTDLFDRATITSLVDHWHTLLKGIIDTPHERLASLPVMSEQEQQLLLNKLAQNRTYDVESHPPRQITVTATFTAETLEEPLAWWSHELNWPTEVHFAPYQQLFQQLLDADSLIQRNHDGVNILLVRFEDWLRIIDDTSDGRVAIEYRPESPAKVERNVQDLARVLMNAAQQNTVPHLLCICPPSPAILNNEVYQELFNNMEQILSSELSSSDGVHVITSTEIAEMYPVDVSYDPVSDEAGHIPYTPEFFTALGTFIIRKIAALYRRPYKVIAVDCDNTLWKGVCGEDGAMGVELSAPYLDLQRFLVAQQEAGMLICLCSKNNMSDVLDVFAKRPEMPLQLKHLVANHINWQAKSQNLLELARELQLGMDSFIFIDDNPLECAEVQQYCPQVFTLLLPPETTQWSEYLKHIWLFDHLRLTQEDRKRTEMYQQNSARLRLQQEAPTFKEFLAGLELEIHINPIGESHLARVAQLTQRTNQFNTTMRRYSANEITHYLSKPGQEGLVVEVSDRFGDYGKVGVMLFALHDEALVVDTFLMSCRSMGRGVEHRMLAYLGMRAQKMGLQRVLIPFQPSEKNKPALDFLEQVQTESKQADANGVITYDFSSASLVNLSYPLLEETAVPAIENDNIPRNEDVAQAKQATDAITIPGPMQIVPQDILRIAHELSSAERVLQIIRRWKKRPVDSVPPQDMAQSRTETHLAELWQQLLHLERVSIHDSFFGLGGHSLLATQLLSRIATTFGIRLPLQVIFEKPTIAQQAEQIDTILRDTDRLLVELPVIHHITGDEALPLSFAQQRLWFLDQLAPGNPSYNIPLRIRLQGTLDIAALQLSLQEIVQRHAILRTTFLNRENNILQVITPTLTLSMPVVDLQSLPLEVRHNKILPLLKEQWQAIFNLEHGPLLRMMVLKVDVEEAILAITLHHIIFDAWSAGVLSRELVALYTAFKEKRVSPLAPLPIQYADFALWQRSWLQGEVLHKLEIYWRERLRGAATLQLPGELPATGRHNFQGEHIPFALSPDLSTKLMILSQQEEVTLFMTLLAAFQTLLYRSTGQTDIVIGTDIANRTLGETEQLIGFFVNLLVLRTDLSNQPTFRELLQRVRDDVLKAYAHQDLPFEKLVEAVQIDRKLNHAPLIRVLFVLQNTPLVPMTLPDLTISPVEMEVDTVNFDIVIFLYEDPQGIRGVLHYSADVCDAKVMQQLVEQFLILLAGLPEHCDALLDTLAIYSESEQKQRLLKEAAQQEEQRKKLNKFRRKSRSDQPSV</sequence>
<dbReference type="SUPFAM" id="SSF52777">
    <property type="entry name" value="CoA-dependent acyltransferases"/>
    <property type="match status" value="8"/>
</dbReference>
<keyword evidence="6" id="KW-0175">Coiled coil</keyword>
<dbReference type="Gene3D" id="1.10.1200.10">
    <property type="entry name" value="ACP-like"/>
    <property type="match status" value="4"/>
</dbReference>
<dbReference type="Gene3D" id="3.30.559.10">
    <property type="entry name" value="Chloramphenicol acetyltransferase-like domain"/>
    <property type="match status" value="4"/>
</dbReference>
<organism evidence="10 11">
    <name type="scientific">Dictyobacter formicarum</name>
    <dbReference type="NCBI Taxonomy" id="2778368"/>
    <lineage>
        <taxon>Bacteria</taxon>
        <taxon>Bacillati</taxon>
        <taxon>Chloroflexota</taxon>
        <taxon>Ktedonobacteria</taxon>
        <taxon>Ktedonobacterales</taxon>
        <taxon>Dictyobacteraceae</taxon>
        <taxon>Dictyobacter</taxon>
    </lineage>
</organism>
<dbReference type="SUPFAM" id="SSF55048">
    <property type="entry name" value="Probable ACP-binding domain of malonyl-CoA ACP transacylase"/>
    <property type="match status" value="1"/>
</dbReference>
<dbReference type="Pfam" id="PF02801">
    <property type="entry name" value="Ketoacyl-synt_C"/>
    <property type="match status" value="1"/>
</dbReference>
<dbReference type="NCBIfam" id="TIGR01733">
    <property type="entry name" value="AA-adenyl-dom"/>
    <property type="match status" value="2"/>
</dbReference>
<dbReference type="Pfam" id="PF00550">
    <property type="entry name" value="PP-binding"/>
    <property type="match status" value="4"/>
</dbReference>
<evidence type="ECO:0000313" key="10">
    <source>
        <dbReference type="EMBL" id="GHO82466.1"/>
    </source>
</evidence>
<dbReference type="PROSITE" id="PS50075">
    <property type="entry name" value="CARRIER"/>
    <property type="match status" value="4"/>
</dbReference>
<feature type="compositionally biased region" description="Polar residues" evidence="7">
    <location>
        <begin position="2083"/>
        <end position="2093"/>
    </location>
</feature>
<dbReference type="RefSeq" id="WP_201360132.1">
    <property type="nucleotide sequence ID" value="NZ_BNJJ01000001.1"/>
</dbReference>
<dbReference type="SUPFAM" id="SSF47336">
    <property type="entry name" value="ACP-like"/>
    <property type="match status" value="4"/>
</dbReference>
<dbReference type="Pfam" id="PF00698">
    <property type="entry name" value="Acyl_transf_1"/>
    <property type="match status" value="1"/>
</dbReference>
<dbReference type="InterPro" id="IPR010071">
    <property type="entry name" value="AA_adenyl_dom"/>
</dbReference>